<feature type="transmembrane region" description="Helical" evidence="2">
    <location>
        <begin position="34"/>
        <end position="55"/>
    </location>
</feature>
<dbReference type="RefSeq" id="XP_001886294.1">
    <property type="nucleotide sequence ID" value="XM_001886259.1"/>
</dbReference>
<feature type="compositionally biased region" description="Low complexity" evidence="1">
    <location>
        <begin position="143"/>
        <end position="158"/>
    </location>
</feature>
<keyword evidence="2" id="KW-1133">Transmembrane helix</keyword>
<dbReference type="GeneID" id="6081844"/>
<dbReference type="KEGG" id="lbc:LACBIDRAFT_331832"/>
<accession>B0DQQ0</accession>
<proteinExistence type="predicted"/>
<gene>
    <name evidence="3" type="ORF">LACBIDRAFT_331832</name>
</gene>
<sequence>MFTIYLLFLGSSVLQIGGLIYDHTVFSIPYPPPLGLDFSLTFVTAVINYAGPFFLNSRQFRHVLPLLDVCPYFGVHCLVLRVYYAGRRVDHWCCVSTAVALERIAVYLDEEVTDQVSSLKNLTSLAETMMKQEEQDKTKNVASSPSPLSNIPNPSSSNEDVDTVATSDVETAASDSISLPASSVSRGTVVRRQWTYCIGSSLLLHTSGFLYEKLLCGPLLANRTVVLVTHHVELVPPGAKLVRLFDGRIDTQDPIQDLRAKCIPQSITLDAAVEVKKGELEEAAVAGDRTSSMALRSRPSKRRRNRASCSRMSIVRRSVKWSMYKSYLKASSYWTWVILSILIVVIQLLGVGEKLWIKCSGQCFACYCAAYWGFSDFEQTIPRYGRTGYAYVINPKSPSTSTAQLTSAPATPLYLASICPFCTQSSRWKPAPLQCQLGALSWWGG</sequence>
<name>B0DQQ0_LACBS</name>
<dbReference type="AlphaFoldDB" id="B0DQQ0"/>
<keyword evidence="2" id="KW-0472">Membrane</keyword>
<protein>
    <submittedName>
        <fullName evidence="3">Multidrug resistance-associated ABC transporter</fullName>
    </submittedName>
</protein>
<evidence type="ECO:0000313" key="4">
    <source>
        <dbReference type="Proteomes" id="UP000001194"/>
    </source>
</evidence>
<keyword evidence="4" id="KW-1185">Reference proteome</keyword>
<reference evidence="3" key="1">
    <citation type="journal article" date="2008" name="Nature">
        <title>The genome of Laccaria bicolor provides insights into mycorrhizal symbiosis.</title>
        <authorList>
            <person name="Martin F."/>
            <person name="Aerts A."/>
            <person name="Ahren D."/>
            <person name="Brun A."/>
            <person name="Danchin E.G.J."/>
            <person name="Duchaussoy F."/>
            <person name="Gibon J."/>
            <person name="Kohler A."/>
            <person name="Lindquist E."/>
            <person name="Pereda V."/>
            <person name="Salamov A."/>
            <person name="Shapiro H.J."/>
            <person name="Wuyts J."/>
            <person name="Blaudez D."/>
            <person name="Buee M."/>
            <person name="Brokstein P."/>
            <person name="Canbaeck B."/>
            <person name="Cohen D."/>
            <person name="Courty P.E."/>
            <person name="Coutinho P.M."/>
            <person name="Delaruelle C."/>
            <person name="Detter J.C."/>
            <person name="Deveau A."/>
            <person name="DiFazio S."/>
            <person name="Duplessis S."/>
            <person name="Fraissinet-Tachet L."/>
            <person name="Lucic E."/>
            <person name="Frey-Klett P."/>
            <person name="Fourrey C."/>
            <person name="Feussner I."/>
            <person name="Gay G."/>
            <person name="Grimwood J."/>
            <person name="Hoegger P.J."/>
            <person name="Jain P."/>
            <person name="Kilaru S."/>
            <person name="Labbe J."/>
            <person name="Lin Y.C."/>
            <person name="Legue V."/>
            <person name="Le Tacon F."/>
            <person name="Marmeisse R."/>
            <person name="Melayah D."/>
            <person name="Montanini B."/>
            <person name="Muratet M."/>
            <person name="Nehls U."/>
            <person name="Niculita-Hirzel H."/>
            <person name="Oudot-Le Secq M.P."/>
            <person name="Peter M."/>
            <person name="Quesneville H."/>
            <person name="Rajashekar B."/>
            <person name="Reich M."/>
            <person name="Rouhier N."/>
            <person name="Schmutz J."/>
            <person name="Yin T."/>
            <person name="Chalot M."/>
            <person name="Henrissat B."/>
            <person name="Kuees U."/>
            <person name="Lucas S."/>
            <person name="Van de Peer Y."/>
            <person name="Podila G.K."/>
            <person name="Polle A."/>
            <person name="Pukkila P.J."/>
            <person name="Richardson P.M."/>
            <person name="Rouze P."/>
            <person name="Sanders I.R."/>
            <person name="Stajich J.E."/>
            <person name="Tunlid A."/>
            <person name="Tuskan G."/>
            <person name="Grigoriev I.V."/>
        </authorList>
    </citation>
    <scope>NUCLEOTIDE SEQUENCE [LARGE SCALE GENOMIC DNA]</scope>
</reference>
<feature type="transmembrane region" description="Helical" evidence="2">
    <location>
        <begin position="330"/>
        <end position="349"/>
    </location>
</feature>
<dbReference type="InParanoid" id="B0DQQ0"/>
<dbReference type="STRING" id="486041.B0DQQ0"/>
<dbReference type="EMBL" id="DS547126">
    <property type="protein sequence ID" value="EDR03153.1"/>
    <property type="molecule type" value="Genomic_DNA"/>
</dbReference>
<keyword evidence="2" id="KW-0812">Transmembrane</keyword>
<dbReference type="HOGENOM" id="CLU_615492_0_0_1"/>
<organism evidence="4">
    <name type="scientific">Laccaria bicolor (strain S238N-H82 / ATCC MYA-4686)</name>
    <name type="common">Bicoloured deceiver</name>
    <name type="synonym">Laccaria laccata var. bicolor</name>
    <dbReference type="NCBI Taxonomy" id="486041"/>
    <lineage>
        <taxon>Eukaryota</taxon>
        <taxon>Fungi</taxon>
        <taxon>Dikarya</taxon>
        <taxon>Basidiomycota</taxon>
        <taxon>Agaricomycotina</taxon>
        <taxon>Agaricomycetes</taxon>
        <taxon>Agaricomycetidae</taxon>
        <taxon>Agaricales</taxon>
        <taxon>Agaricineae</taxon>
        <taxon>Hydnangiaceae</taxon>
        <taxon>Laccaria</taxon>
    </lineage>
</organism>
<evidence type="ECO:0000313" key="3">
    <source>
        <dbReference type="EMBL" id="EDR03153.1"/>
    </source>
</evidence>
<dbReference type="OrthoDB" id="3258433at2759"/>
<evidence type="ECO:0000256" key="1">
    <source>
        <dbReference type="SAM" id="MobiDB-lite"/>
    </source>
</evidence>
<evidence type="ECO:0000256" key="2">
    <source>
        <dbReference type="SAM" id="Phobius"/>
    </source>
</evidence>
<dbReference type="Proteomes" id="UP000001194">
    <property type="component" value="Unassembled WGS sequence"/>
</dbReference>
<feature type="region of interest" description="Disordered" evidence="1">
    <location>
        <begin position="133"/>
        <end position="164"/>
    </location>
</feature>